<dbReference type="AlphaFoldDB" id="A0A2C7A9K2"/>
<organism evidence="4 5">
    <name type="scientific">Teichococcus rhizosphaerae</name>
    <dbReference type="NCBI Taxonomy" id="1335062"/>
    <lineage>
        <taxon>Bacteria</taxon>
        <taxon>Pseudomonadati</taxon>
        <taxon>Pseudomonadota</taxon>
        <taxon>Alphaproteobacteria</taxon>
        <taxon>Acetobacterales</taxon>
        <taxon>Roseomonadaceae</taxon>
        <taxon>Roseomonas</taxon>
    </lineage>
</organism>
<dbReference type="PANTHER" id="PTHR42760:SF40">
    <property type="entry name" value="3-OXOACYL-[ACYL-CARRIER-PROTEIN] REDUCTASE, CHLOROPLASTIC"/>
    <property type="match status" value="1"/>
</dbReference>
<evidence type="ECO:0000256" key="2">
    <source>
        <dbReference type="RuleBase" id="RU000363"/>
    </source>
</evidence>
<keyword evidence="3" id="KW-0812">Transmembrane</keyword>
<dbReference type="Gene3D" id="3.40.50.720">
    <property type="entry name" value="NAD(P)-binding Rossmann-like Domain"/>
    <property type="match status" value="1"/>
</dbReference>
<dbReference type="EMBL" id="PDNU01000032">
    <property type="protein sequence ID" value="PHK94045.1"/>
    <property type="molecule type" value="Genomic_DNA"/>
</dbReference>
<gene>
    <name evidence="4" type="ORF">CR162_15695</name>
</gene>
<dbReference type="PRINTS" id="PR00081">
    <property type="entry name" value="GDHRDH"/>
</dbReference>
<reference evidence="4 5" key="1">
    <citation type="submission" date="2017-10" db="EMBL/GenBank/DDBJ databases">
        <authorList>
            <person name="Banno H."/>
            <person name="Chua N.-H."/>
        </authorList>
    </citation>
    <scope>NUCLEOTIDE SEQUENCE [LARGE SCALE GENOMIC DNA]</scope>
    <source>
        <strain evidence="4 5">YW11</strain>
    </source>
</reference>
<dbReference type="InterPro" id="IPR036291">
    <property type="entry name" value="NAD(P)-bd_dom_sf"/>
</dbReference>
<sequence length="258" mass="26684">MKQGRQGMDKTAWVTGAGTGIGRAVAVALAGAGWRLALTGRRRAPLEETAALLPGGAEAHIVTADLTDAAAVERAAAEVTEALGGIGLLVNNAGVNVPRRHWHQLSPADVGTLVDGNLRAPFLTSLAVLAGMKARGGGLIVQIASMAGKGVSAVSGPGYIAAKSGFVALSASLNAENGIHNIRSTCICPGEVVTPILDFRPEPVPAEERARMLQPEDIAQAVLFVANMPERVCINEMLVTPTWNRFQAAHAQKVAAIP</sequence>
<comment type="similarity">
    <text evidence="1 2">Belongs to the short-chain dehydrogenases/reductases (SDR) family.</text>
</comment>
<evidence type="ECO:0000313" key="4">
    <source>
        <dbReference type="EMBL" id="PHK94045.1"/>
    </source>
</evidence>
<comment type="caution">
    <text evidence="4">The sequence shown here is derived from an EMBL/GenBank/DDBJ whole genome shotgun (WGS) entry which is preliminary data.</text>
</comment>
<dbReference type="GO" id="GO:0016616">
    <property type="term" value="F:oxidoreductase activity, acting on the CH-OH group of donors, NAD or NADP as acceptor"/>
    <property type="evidence" value="ECO:0007669"/>
    <property type="project" value="TreeGrafter"/>
</dbReference>
<dbReference type="InterPro" id="IPR002347">
    <property type="entry name" value="SDR_fam"/>
</dbReference>
<dbReference type="PRINTS" id="PR00080">
    <property type="entry name" value="SDRFAMILY"/>
</dbReference>
<keyword evidence="5" id="KW-1185">Reference proteome</keyword>
<evidence type="ECO:0000313" key="5">
    <source>
        <dbReference type="Proteomes" id="UP000223527"/>
    </source>
</evidence>
<dbReference type="CDD" id="cd05233">
    <property type="entry name" value="SDR_c"/>
    <property type="match status" value="1"/>
</dbReference>
<name>A0A2C7A9K2_9PROT</name>
<dbReference type="PANTHER" id="PTHR42760">
    <property type="entry name" value="SHORT-CHAIN DEHYDROGENASES/REDUCTASES FAMILY MEMBER"/>
    <property type="match status" value="1"/>
</dbReference>
<dbReference type="OrthoDB" id="9810734at2"/>
<dbReference type="GO" id="GO:0030497">
    <property type="term" value="P:fatty acid elongation"/>
    <property type="evidence" value="ECO:0007669"/>
    <property type="project" value="TreeGrafter"/>
</dbReference>
<protein>
    <submittedName>
        <fullName evidence="4">Oxidoreductase</fullName>
    </submittedName>
</protein>
<proteinExistence type="inferred from homology"/>
<keyword evidence="3" id="KW-0472">Membrane</keyword>
<dbReference type="Proteomes" id="UP000223527">
    <property type="component" value="Unassembled WGS sequence"/>
</dbReference>
<evidence type="ECO:0000256" key="1">
    <source>
        <dbReference type="ARBA" id="ARBA00006484"/>
    </source>
</evidence>
<accession>A0A2C7A9K2</accession>
<dbReference type="Pfam" id="PF00106">
    <property type="entry name" value="adh_short"/>
    <property type="match status" value="1"/>
</dbReference>
<keyword evidence="3" id="KW-1133">Transmembrane helix</keyword>
<feature type="transmembrane region" description="Helical" evidence="3">
    <location>
        <begin position="12"/>
        <end position="34"/>
    </location>
</feature>
<evidence type="ECO:0000256" key="3">
    <source>
        <dbReference type="SAM" id="Phobius"/>
    </source>
</evidence>
<dbReference type="SUPFAM" id="SSF51735">
    <property type="entry name" value="NAD(P)-binding Rossmann-fold domains"/>
    <property type="match status" value="1"/>
</dbReference>